<dbReference type="InterPro" id="IPR001763">
    <property type="entry name" value="Rhodanese-like_dom"/>
</dbReference>
<gene>
    <name evidence="3" type="ORF">C4N9_13765</name>
</gene>
<dbReference type="InterPro" id="IPR017582">
    <property type="entry name" value="SelU"/>
</dbReference>
<dbReference type="PROSITE" id="PS50206">
    <property type="entry name" value="RHODANESE_3"/>
    <property type="match status" value="1"/>
</dbReference>
<organism evidence="3 4">
    <name type="scientific">Pararhodobacter marinus</name>
    <dbReference type="NCBI Taxonomy" id="2184063"/>
    <lineage>
        <taxon>Bacteria</taxon>
        <taxon>Pseudomonadati</taxon>
        <taxon>Pseudomonadota</taxon>
        <taxon>Alphaproteobacteria</taxon>
        <taxon>Rhodobacterales</taxon>
        <taxon>Paracoccaceae</taxon>
        <taxon>Pararhodobacter</taxon>
    </lineage>
</organism>
<dbReference type="InterPro" id="IPR036873">
    <property type="entry name" value="Rhodanese-like_dom_sf"/>
</dbReference>
<dbReference type="Pfam" id="PF26341">
    <property type="entry name" value="AAA_SelU"/>
    <property type="match status" value="1"/>
</dbReference>
<name>A0A2U2C7R4_9RHOB</name>
<proteinExistence type="predicted"/>
<accession>A0A2U2C7R4</accession>
<dbReference type="PANTHER" id="PTHR30401">
    <property type="entry name" value="TRNA 2-SELENOURIDINE SYNTHASE"/>
    <property type="match status" value="1"/>
</dbReference>
<dbReference type="GO" id="GO:0002098">
    <property type="term" value="P:tRNA wobble uridine modification"/>
    <property type="evidence" value="ECO:0007669"/>
    <property type="project" value="InterPro"/>
</dbReference>
<dbReference type="NCBIfam" id="NF008752">
    <property type="entry name" value="PRK11784.1-4"/>
    <property type="match status" value="1"/>
</dbReference>
<dbReference type="InterPro" id="IPR001307">
    <property type="entry name" value="Thiosulphate_STrfase_CS"/>
</dbReference>
<dbReference type="NCBIfam" id="NF008750">
    <property type="entry name" value="PRK11784.1-2"/>
    <property type="match status" value="1"/>
</dbReference>
<evidence type="ECO:0000256" key="1">
    <source>
        <dbReference type="ARBA" id="ARBA00023266"/>
    </source>
</evidence>
<dbReference type="PROSITE" id="PS00380">
    <property type="entry name" value="RHODANESE_1"/>
    <property type="match status" value="1"/>
</dbReference>
<dbReference type="InterPro" id="IPR058840">
    <property type="entry name" value="AAA_SelU"/>
</dbReference>
<sequence>MQRLTLRSVADILSLPYDEVIDTRSPGEYAEDHVPGAVNLPSLDNDERARVGTVYVQDSRFKARRMGAALVAKNAARHLETYLADKPAGYRPLVYCWRGGMRSNAIALIYGQIGWRVGVLEGGWRSWRRLVQQALYDAPFPAPVVVLDGNTGTAKTALLQRIRAMGGQVLDLEGLARHRGSLFGLTVGESQPAQKGFESALAVEMAKLDPARPVLVEAESNRIGEIRVPPALWSSMQAAPRIEIAAPLEARAEWLTHAYADVTADPAELAARIAALQPYQSRETIEAWQKLAGERDFLRLAAALMQGHYDPRYARTRLRQGKPALRVYASDSLDDAAQDTLAQRIAADLEGYFSNR</sequence>
<dbReference type="SUPFAM" id="SSF52821">
    <property type="entry name" value="Rhodanese/Cell cycle control phosphatase"/>
    <property type="match status" value="1"/>
</dbReference>
<dbReference type="PANTHER" id="PTHR30401:SF0">
    <property type="entry name" value="TRNA 2-SELENOURIDINE SYNTHASE"/>
    <property type="match status" value="1"/>
</dbReference>
<dbReference type="EMBL" id="QEYD01000008">
    <property type="protein sequence ID" value="PWE27920.1"/>
    <property type="molecule type" value="Genomic_DNA"/>
</dbReference>
<protein>
    <submittedName>
        <fullName evidence="3">tRNA 2-selenouridine(34) synthase MnmH</fullName>
    </submittedName>
</protein>
<keyword evidence="1" id="KW-0711">Selenium</keyword>
<dbReference type="GeneID" id="94365957"/>
<dbReference type="AlphaFoldDB" id="A0A2U2C7R4"/>
<dbReference type="SMART" id="SM00450">
    <property type="entry name" value="RHOD"/>
    <property type="match status" value="1"/>
</dbReference>
<reference evidence="3 4" key="1">
    <citation type="submission" date="2018-05" db="EMBL/GenBank/DDBJ databases">
        <title>Pararhodobacter marina sp. nov., isolated from deep-sea water of the Indian Ocean.</title>
        <authorList>
            <person name="Lai Q.Sr."/>
            <person name="Liu X."/>
            <person name="Shao Z."/>
        </authorList>
    </citation>
    <scope>NUCLEOTIDE SEQUENCE [LARGE SCALE GENOMIC DNA]</scope>
    <source>
        <strain evidence="3 4">CIC4N-9</strain>
    </source>
</reference>
<dbReference type="GO" id="GO:0043828">
    <property type="term" value="F:tRNA 2-selenouridine synthase activity"/>
    <property type="evidence" value="ECO:0007669"/>
    <property type="project" value="InterPro"/>
</dbReference>
<dbReference type="Proteomes" id="UP000244940">
    <property type="component" value="Unassembled WGS sequence"/>
</dbReference>
<comment type="caution">
    <text evidence="3">The sequence shown here is derived from an EMBL/GenBank/DDBJ whole genome shotgun (WGS) entry which is preliminary data.</text>
</comment>
<evidence type="ECO:0000313" key="4">
    <source>
        <dbReference type="Proteomes" id="UP000244940"/>
    </source>
</evidence>
<evidence type="ECO:0000259" key="2">
    <source>
        <dbReference type="PROSITE" id="PS50206"/>
    </source>
</evidence>
<dbReference type="Pfam" id="PF00581">
    <property type="entry name" value="Rhodanese"/>
    <property type="match status" value="1"/>
</dbReference>
<dbReference type="Gene3D" id="3.40.250.10">
    <property type="entry name" value="Rhodanese-like domain"/>
    <property type="match status" value="1"/>
</dbReference>
<dbReference type="NCBIfam" id="TIGR03167">
    <property type="entry name" value="tRNA_sel_U_synt"/>
    <property type="match status" value="1"/>
</dbReference>
<evidence type="ECO:0000313" key="3">
    <source>
        <dbReference type="EMBL" id="PWE27920.1"/>
    </source>
</evidence>
<keyword evidence="4" id="KW-1185">Reference proteome</keyword>
<dbReference type="GO" id="GO:0004792">
    <property type="term" value="F:thiosulfate-cyanide sulfurtransferase activity"/>
    <property type="evidence" value="ECO:0007669"/>
    <property type="project" value="InterPro"/>
</dbReference>
<dbReference type="OrthoDB" id="9808735at2"/>
<dbReference type="RefSeq" id="WP_109533917.1">
    <property type="nucleotide sequence ID" value="NZ_QEYD01000008.1"/>
</dbReference>
<feature type="domain" description="Rhodanese" evidence="2">
    <location>
        <begin position="20"/>
        <end position="136"/>
    </location>
</feature>